<keyword evidence="3 6" id="KW-1133">Transmembrane helix</keyword>
<feature type="transmembrane region" description="Helical" evidence="6">
    <location>
        <begin position="277"/>
        <end position="295"/>
    </location>
</feature>
<dbReference type="GO" id="GO:0015179">
    <property type="term" value="F:L-amino acid transmembrane transporter activity"/>
    <property type="evidence" value="ECO:0007669"/>
    <property type="project" value="TreeGrafter"/>
</dbReference>
<comment type="subcellular location">
    <subcellularLocation>
        <location evidence="1">Membrane</location>
        <topology evidence="1">Multi-pass membrane protein</topology>
    </subcellularLocation>
</comment>
<keyword evidence="4 6" id="KW-0472">Membrane</keyword>
<dbReference type="eggNOG" id="KOG1304">
    <property type="taxonomic scope" value="Eukaryota"/>
</dbReference>
<evidence type="ECO:0000313" key="9">
    <source>
        <dbReference type="Proteomes" id="UP000007799"/>
    </source>
</evidence>
<organism evidence="9">
    <name type="scientific">Salpingoeca rosetta (strain ATCC 50818 / BSB-021)</name>
    <dbReference type="NCBI Taxonomy" id="946362"/>
    <lineage>
        <taxon>Eukaryota</taxon>
        <taxon>Choanoflagellata</taxon>
        <taxon>Craspedida</taxon>
        <taxon>Salpingoecidae</taxon>
        <taxon>Salpingoeca</taxon>
    </lineage>
</organism>
<feature type="transmembrane region" description="Helical" evidence="6">
    <location>
        <begin position="235"/>
        <end position="257"/>
    </location>
</feature>
<feature type="compositionally biased region" description="Polar residues" evidence="5">
    <location>
        <begin position="1"/>
        <end position="10"/>
    </location>
</feature>
<dbReference type="RefSeq" id="XP_004989101.1">
    <property type="nucleotide sequence ID" value="XM_004989044.1"/>
</dbReference>
<dbReference type="STRING" id="946362.F2UNX7"/>
<accession>F2UNX7</accession>
<evidence type="ECO:0000259" key="7">
    <source>
        <dbReference type="Pfam" id="PF01490"/>
    </source>
</evidence>
<dbReference type="AlphaFoldDB" id="F2UNX7"/>
<feature type="transmembrane region" description="Helical" evidence="6">
    <location>
        <begin position="125"/>
        <end position="147"/>
    </location>
</feature>
<dbReference type="GeneID" id="16069643"/>
<dbReference type="InterPro" id="IPR013057">
    <property type="entry name" value="AA_transpt_TM"/>
</dbReference>
<dbReference type="GO" id="GO:0005774">
    <property type="term" value="C:vacuolar membrane"/>
    <property type="evidence" value="ECO:0007669"/>
    <property type="project" value="TreeGrafter"/>
</dbReference>
<feature type="transmembrane region" description="Helical" evidence="6">
    <location>
        <begin position="182"/>
        <end position="200"/>
    </location>
</feature>
<evidence type="ECO:0000256" key="2">
    <source>
        <dbReference type="ARBA" id="ARBA00022692"/>
    </source>
</evidence>
<dbReference type="KEGG" id="sre:PTSG_09746"/>
<proteinExistence type="predicted"/>
<gene>
    <name evidence="8" type="ORF">PTSG_09746</name>
</gene>
<evidence type="ECO:0000313" key="8">
    <source>
        <dbReference type="EMBL" id="EGD79332.1"/>
    </source>
</evidence>
<dbReference type="FunCoup" id="F2UNX7">
    <property type="interactions" value="421"/>
</dbReference>
<evidence type="ECO:0000256" key="5">
    <source>
        <dbReference type="SAM" id="MobiDB-lite"/>
    </source>
</evidence>
<protein>
    <recommendedName>
        <fullName evidence="7">Amino acid transporter transmembrane domain-containing protein</fullName>
    </recommendedName>
</protein>
<sequence>MLRSARSSRQQNDDGGDAHGGDSELTLPGHHHGGHEEEGEQQRLLVASDSPAAYKKSINYKTLPTSLAHDGGDNDDDDDDKAILVQQGERSGSGTSFWETLANFIKGNTGPGLLSLPFALANSGYVVGPVCLAAIAVICVRCIFMLVHVKDRVCRERRMRYLSFGELAHIVLGRFGRIAVNASLIVTQFGFCCVYIIFIAKHLQEFSDRFSYRVYALMISPIFVLLSWIKTFKTIAFASMIANLCIFYSFAVIYAYYIQHIGEKLPADNECPLTRSLGCGMLALTLPALMHMFALRPLPWSHLAVDLFIVIFGIVGSVAGVFVSIQQLIAAS</sequence>
<evidence type="ECO:0000256" key="6">
    <source>
        <dbReference type="SAM" id="Phobius"/>
    </source>
</evidence>
<evidence type="ECO:0000256" key="3">
    <source>
        <dbReference type="ARBA" id="ARBA00022989"/>
    </source>
</evidence>
<feature type="transmembrane region" description="Helical" evidence="6">
    <location>
        <begin position="307"/>
        <end position="329"/>
    </location>
</feature>
<dbReference type="InParanoid" id="F2UNX7"/>
<dbReference type="OrthoDB" id="1684102at2759"/>
<dbReference type="Pfam" id="PF01490">
    <property type="entry name" value="Aa_trans"/>
    <property type="match status" value="1"/>
</dbReference>
<name>F2UNX7_SALR5</name>
<feature type="region of interest" description="Disordered" evidence="5">
    <location>
        <begin position="1"/>
        <end position="47"/>
    </location>
</feature>
<keyword evidence="2 6" id="KW-0812">Transmembrane</keyword>
<dbReference type="PANTHER" id="PTHR22950:SF349">
    <property type="entry name" value="AMINO ACID TRANSPORTER TRANSMEMBRANE DOMAIN-CONTAINING PROTEIN"/>
    <property type="match status" value="1"/>
</dbReference>
<dbReference type="PANTHER" id="PTHR22950">
    <property type="entry name" value="AMINO ACID TRANSPORTER"/>
    <property type="match status" value="1"/>
</dbReference>
<evidence type="ECO:0000256" key="4">
    <source>
        <dbReference type="ARBA" id="ARBA00023136"/>
    </source>
</evidence>
<keyword evidence="9" id="KW-1185">Reference proteome</keyword>
<feature type="domain" description="Amino acid transporter transmembrane" evidence="7">
    <location>
        <begin position="94"/>
        <end position="258"/>
    </location>
</feature>
<dbReference type="EMBL" id="GL832985">
    <property type="protein sequence ID" value="EGD79332.1"/>
    <property type="molecule type" value="Genomic_DNA"/>
</dbReference>
<reference evidence="8" key="1">
    <citation type="submission" date="2009-08" db="EMBL/GenBank/DDBJ databases">
        <title>Annotation of Salpingoeca rosetta.</title>
        <authorList>
            <consortium name="The Broad Institute Genome Sequencing Platform"/>
            <person name="Russ C."/>
            <person name="Cuomo C."/>
            <person name="Burger G."/>
            <person name="Gray M.W."/>
            <person name="Holland P.W.H."/>
            <person name="King N."/>
            <person name="Lang F.B.F."/>
            <person name="Roger A.J."/>
            <person name="Ruiz-Trillo I."/>
            <person name="Young S.K."/>
            <person name="Zeng Q."/>
            <person name="Gargeya S."/>
            <person name="Alvarado L."/>
            <person name="Berlin A."/>
            <person name="Chapman S.B."/>
            <person name="Chen Z."/>
            <person name="Freedman E."/>
            <person name="Gellesch M."/>
            <person name="Goldberg J."/>
            <person name="Griggs A."/>
            <person name="Gujja S."/>
            <person name="Heilman E."/>
            <person name="Heiman D."/>
            <person name="Howarth C."/>
            <person name="Mehta T."/>
            <person name="Neiman D."/>
            <person name="Pearson M."/>
            <person name="Roberts A."/>
            <person name="Saif S."/>
            <person name="Shea T."/>
            <person name="Shenoy N."/>
            <person name="Sisk P."/>
            <person name="Stolte C."/>
            <person name="Sykes S."/>
            <person name="White J."/>
            <person name="Yandava C."/>
            <person name="Haas B."/>
            <person name="Nusbaum C."/>
            <person name="Birren B."/>
        </authorList>
    </citation>
    <scope>NUCLEOTIDE SEQUENCE [LARGE SCALE GENOMIC DNA]</scope>
    <source>
        <strain evidence="8">ATCC 50818</strain>
    </source>
</reference>
<feature type="transmembrane region" description="Helical" evidence="6">
    <location>
        <begin position="212"/>
        <end position="229"/>
    </location>
</feature>
<evidence type="ECO:0000256" key="1">
    <source>
        <dbReference type="ARBA" id="ARBA00004141"/>
    </source>
</evidence>
<dbReference type="Proteomes" id="UP000007799">
    <property type="component" value="Unassembled WGS sequence"/>
</dbReference>